<dbReference type="InterPro" id="IPR011250">
    <property type="entry name" value="OMP/PagP_B-barrel"/>
</dbReference>
<organism evidence="2 3">
    <name type="scientific">Luteimonas yindakuii</name>
    <dbReference type="NCBI Taxonomy" id="2565782"/>
    <lineage>
        <taxon>Bacteria</taxon>
        <taxon>Pseudomonadati</taxon>
        <taxon>Pseudomonadota</taxon>
        <taxon>Gammaproteobacteria</taxon>
        <taxon>Lysobacterales</taxon>
        <taxon>Lysobacteraceae</taxon>
        <taxon>Luteimonas</taxon>
    </lineage>
</organism>
<comment type="caution">
    <text evidence="2">The sequence shown here is derived from an EMBL/GenBank/DDBJ whole genome shotgun (WGS) entry which is preliminary data.</text>
</comment>
<evidence type="ECO:0000313" key="3">
    <source>
        <dbReference type="Proteomes" id="UP000298681"/>
    </source>
</evidence>
<dbReference type="SUPFAM" id="SSF56925">
    <property type="entry name" value="OMPA-like"/>
    <property type="match status" value="1"/>
</dbReference>
<feature type="signal peptide" evidence="1">
    <location>
        <begin position="1"/>
        <end position="20"/>
    </location>
</feature>
<accession>A0A4Z1RDU0</accession>
<evidence type="ECO:0008006" key="4">
    <source>
        <dbReference type="Google" id="ProtNLM"/>
    </source>
</evidence>
<evidence type="ECO:0000313" key="2">
    <source>
        <dbReference type="EMBL" id="TKS54988.1"/>
    </source>
</evidence>
<dbReference type="RefSeq" id="WP_134674344.1">
    <property type="nucleotide sequence ID" value="NZ_SPUH01000001.1"/>
</dbReference>
<proteinExistence type="predicted"/>
<dbReference type="AlphaFoldDB" id="A0A4Z1RDU0"/>
<protein>
    <recommendedName>
        <fullName evidence="4">Outer membrane protein beta-barrel domain-containing protein</fullName>
    </recommendedName>
</protein>
<feature type="chain" id="PRO_5021322560" description="Outer membrane protein beta-barrel domain-containing protein" evidence="1">
    <location>
        <begin position="21"/>
        <end position="261"/>
    </location>
</feature>
<dbReference type="EMBL" id="SPUH01000001">
    <property type="protein sequence ID" value="TKS54988.1"/>
    <property type="molecule type" value="Genomic_DNA"/>
</dbReference>
<evidence type="ECO:0000256" key="1">
    <source>
        <dbReference type="SAM" id="SignalP"/>
    </source>
</evidence>
<dbReference type="Proteomes" id="UP000298681">
    <property type="component" value="Unassembled WGS sequence"/>
</dbReference>
<dbReference type="Gene3D" id="2.40.160.20">
    <property type="match status" value="1"/>
</dbReference>
<reference evidence="2 3" key="1">
    <citation type="submission" date="2019-01" db="EMBL/GenBank/DDBJ databases">
        <authorList>
            <person name="Zhang S."/>
        </authorList>
    </citation>
    <scope>NUCLEOTIDE SEQUENCE [LARGE SCALE GENOMIC DNA]</scope>
    <source>
        <strain evidence="2 3">1626</strain>
    </source>
</reference>
<name>A0A4Z1RDU0_9GAMM</name>
<keyword evidence="1" id="KW-0732">Signal</keyword>
<keyword evidence="3" id="KW-1185">Reference proteome</keyword>
<gene>
    <name evidence="2" type="ORF">E4582_09595</name>
</gene>
<sequence length="261" mass="26824">MHASWLLVPLSALLATSAHAAGPEAGRYSLSLVGGVDAPLSGDVHDGAVAAVPDLGPLNPALAGVAAELRIGARGHDRIYDQATTIGLEFGYGLSDSAEVFGSVRKTMAEEGSVQVGGAYVPALDTELPVYGTFGDYEALSAELGYRHYFGTVGFARPFVGARIGATRTNGIRATFEIPDAGITIAGAPFYETGWSAIGGLDLGVVMPVSDTFSVTLASGVRYVGDLKDDDSAIGGLGLASINDTGSRLSVPVTLSARWDF</sequence>